<feature type="repeat" description="ANK" evidence="3">
    <location>
        <begin position="428"/>
        <end position="460"/>
    </location>
</feature>
<dbReference type="OrthoDB" id="7464126at2759"/>
<feature type="repeat" description="ANK" evidence="3">
    <location>
        <begin position="925"/>
        <end position="957"/>
    </location>
</feature>
<keyword evidence="1" id="KW-0677">Repeat</keyword>
<feature type="repeat" description="ANK" evidence="3">
    <location>
        <begin position="787"/>
        <end position="819"/>
    </location>
</feature>
<dbReference type="EMBL" id="JARK01001340">
    <property type="protein sequence ID" value="EYC31527.1"/>
    <property type="molecule type" value="Genomic_DNA"/>
</dbReference>
<feature type="repeat" description="ANK" evidence="3">
    <location>
        <begin position="84"/>
        <end position="116"/>
    </location>
</feature>
<feature type="repeat" description="ANK" evidence="3">
    <location>
        <begin position="284"/>
        <end position="317"/>
    </location>
</feature>
<evidence type="ECO:0000256" key="2">
    <source>
        <dbReference type="ARBA" id="ARBA00023043"/>
    </source>
</evidence>
<feature type="repeat" description="ANK" evidence="3">
    <location>
        <begin position="564"/>
        <end position="591"/>
    </location>
</feature>
<name>A0A016VX13_9BILA</name>
<keyword evidence="6" id="KW-1185">Reference proteome</keyword>
<evidence type="ECO:0000313" key="6">
    <source>
        <dbReference type="Proteomes" id="UP000024635"/>
    </source>
</evidence>
<evidence type="ECO:0000256" key="1">
    <source>
        <dbReference type="ARBA" id="ARBA00022737"/>
    </source>
</evidence>
<dbReference type="Gene3D" id="1.25.40.20">
    <property type="entry name" value="Ankyrin repeat-containing domain"/>
    <property type="match status" value="8"/>
</dbReference>
<dbReference type="InterPro" id="IPR002110">
    <property type="entry name" value="Ankyrin_rpt"/>
</dbReference>
<keyword evidence="2 3" id="KW-0040">ANK repeat</keyword>
<feature type="repeat" description="ANK" evidence="3">
    <location>
        <begin position="117"/>
        <end position="149"/>
    </location>
</feature>
<feature type="region of interest" description="Disordered" evidence="4">
    <location>
        <begin position="845"/>
        <end position="887"/>
    </location>
</feature>
<dbReference type="PROSITE" id="PS50297">
    <property type="entry name" value="ANK_REP_REGION"/>
    <property type="match status" value="12"/>
</dbReference>
<accession>A0A016VX13</accession>
<gene>
    <name evidence="5" type="primary">Acey_s0004.g2201</name>
    <name evidence="5" type="ORF">Y032_0004g2201</name>
</gene>
<proteinExistence type="predicted"/>
<feature type="repeat" description="ANK" evidence="3">
    <location>
        <begin position="217"/>
        <end position="249"/>
    </location>
</feature>
<dbReference type="InterPro" id="IPR036770">
    <property type="entry name" value="Ankyrin_rpt-contain_sf"/>
</dbReference>
<dbReference type="PROSITE" id="PS50088">
    <property type="entry name" value="ANK_REPEAT"/>
    <property type="match status" value="13"/>
</dbReference>
<dbReference type="STRING" id="53326.A0A016VX13"/>
<evidence type="ECO:0000256" key="3">
    <source>
        <dbReference type="PROSITE-ProRule" id="PRU00023"/>
    </source>
</evidence>
<protein>
    <submittedName>
        <fullName evidence="5">Uncharacterized protein</fullName>
    </submittedName>
</protein>
<comment type="caution">
    <text evidence="5">The sequence shown here is derived from an EMBL/GenBank/DDBJ whole genome shotgun (WGS) entry which is preliminary data.</text>
</comment>
<dbReference type="AlphaFoldDB" id="A0A016VX13"/>
<reference evidence="6" key="1">
    <citation type="journal article" date="2015" name="Nat. Genet.">
        <title>The genome and transcriptome of the zoonotic hookworm Ancylostoma ceylanicum identify infection-specific gene families.</title>
        <authorList>
            <person name="Schwarz E.M."/>
            <person name="Hu Y."/>
            <person name="Antoshechkin I."/>
            <person name="Miller M.M."/>
            <person name="Sternberg P.W."/>
            <person name="Aroian R.V."/>
        </authorList>
    </citation>
    <scope>NUCLEOTIDE SEQUENCE</scope>
    <source>
        <strain evidence="6">HY135</strain>
    </source>
</reference>
<organism evidence="5 6">
    <name type="scientific">Ancylostoma ceylanicum</name>
    <dbReference type="NCBI Taxonomy" id="53326"/>
    <lineage>
        <taxon>Eukaryota</taxon>
        <taxon>Metazoa</taxon>
        <taxon>Ecdysozoa</taxon>
        <taxon>Nematoda</taxon>
        <taxon>Chromadorea</taxon>
        <taxon>Rhabditida</taxon>
        <taxon>Rhabditina</taxon>
        <taxon>Rhabditomorpha</taxon>
        <taxon>Strongyloidea</taxon>
        <taxon>Ancylostomatidae</taxon>
        <taxon>Ancylostomatinae</taxon>
        <taxon>Ancylostoma</taxon>
    </lineage>
</organism>
<dbReference type="PRINTS" id="PR01415">
    <property type="entry name" value="ANKYRIN"/>
</dbReference>
<dbReference type="PANTHER" id="PTHR24198">
    <property type="entry name" value="ANKYRIN REPEAT AND PROTEIN KINASE DOMAIN-CONTAINING PROTEIN"/>
    <property type="match status" value="1"/>
</dbReference>
<dbReference type="SUPFAM" id="SSF48403">
    <property type="entry name" value="Ankyrin repeat"/>
    <property type="match status" value="4"/>
</dbReference>
<feature type="repeat" description="ANK" evidence="3">
    <location>
        <begin position="184"/>
        <end position="216"/>
    </location>
</feature>
<dbReference type="SMART" id="SM00248">
    <property type="entry name" value="ANK"/>
    <property type="match status" value="25"/>
</dbReference>
<dbReference type="Pfam" id="PF13637">
    <property type="entry name" value="Ank_4"/>
    <property type="match status" value="1"/>
</dbReference>
<dbReference type="Pfam" id="PF12796">
    <property type="entry name" value="Ank_2"/>
    <property type="match status" value="8"/>
</dbReference>
<evidence type="ECO:0000313" key="5">
    <source>
        <dbReference type="EMBL" id="EYC31527.1"/>
    </source>
</evidence>
<dbReference type="Pfam" id="PF00023">
    <property type="entry name" value="Ank"/>
    <property type="match status" value="1"/>
</dbReference>
<dbReference type="Proteomes" id="UP000024635">
    <property type="component" value="Unassembled WGS sequence"/>
</dbReference>
<sequence>MAINRLRAIAAGRVLRRPNTVDRGVNTESGGELIRSLIRPRFSRTKMTVSSVENDLGVAILMKNEAMVKSMIYDGVDVDRSDTVGSPPLHYAAFIGDITLTQMLLENGANPDVEDSLGLTPLHRAVAAMHYDVAELLIDRGCDTGIQCKSLQTPLHICAIHNAPSIAELLLRKHYPMLDSADSRGCTALHHAAYHGHVEVAEHLLKAGINMAANDKLGRTAVHSMACGGSVEMLAVLREAGAKITVQDFRGRTAAHYAAMASQTELLSALLEIDGRFLNATDKDGYTPLHYAVQNGQNAKTIEFLVKKGCDILAAANDGTTALHIAATLAESAVPIEYLGLGGLFAVNKECKGIDLNTRNGDGMTPLHLASEWSKVSRVDALIKAGAEVDARSHDDATPLHCAAIGGHQLVVKHLLKFNADVNARMKDDLTPLHLAAYNSCRTVVQTLVEMGADKEAKDSCSRTPLLLASGSIASNGAFTVEYLVKNKAAVNIADNQGLTPLHWAAAKGLERTVGFLLKGGADVDRPDNRGRNALHMAVLSRSRITQGLLCEANPKATDRKDCNGFYPLHYAAFKGDEKLCTYLLKSMEDVVEMPTSDVYRAITPLHLAAMRNMSKPLLPLAEAVKKKATVAHKLARNRTSVDRPMFADMDAKNRIPLHYAMKYGNYEPTKVLLSQPGAELCLTWRDKDEMTPLHFAAANGKNTCIEWVLRNFSKISVNRRDSKGRSAGMLSLTSLSGPYWPLIQKSNLERCDNMGRGYLHRAVYSRCEDALMRVLQKCNPNTKDVNGVTPLHVAAAVGWREAVAILLGRGAALFATDNRGFTPLDWAAAYNRLDVMGELLASSRRSSPDSALGSGGTTSSPLDTSGEALSGESTATAVEADKPVNESEPCGRAGLLFAAYLGHLSSVMFLLEHEPHLISARDPRGRTALHLAAWRGSYDCVDYLVKRGIPVEAVDDNGATALMYAVKDPKSIHVVEYLLNHGVDLSKKDYNGNTVLHHCCLSKNEESGKILTSYLDKFDPQRVICNATNENGETAVHIAVRHGLIEFLLLFIPYGSKSISIRDAQGRIPLMCGIEDPDIIDCMRLVLACMMDTPAAEMSGLFLNDRRQSPVFDLLWKIGQYVGFSLSKKVLKES</sequence>
<dbReference type="PANTHER" id="PTHR24198:SF165">
    <property type="entry name" value="ANKYRIN REPEAT-CONTAINING PROTEIN-RELATED"/>
    <property type="match status" value="1"/>
</dbReference>
<feature type="repeat" description="ANK" evidence="3">
    <location>
        <begin position="395"/>
        <end position="427"/>
    </location>
</feature>
<feature type="repeat" description="ANK" evidence="3">
    <location>
        <begin position="497"/>
        <end position="529"/>
    </location>
</feature>
<feature type="repeat" description="ANK" evidence="3">
    <location>
        <begin position="958"/>
        <end position="991"/>
    </location>
</feature>
<evidence type="ECO:0000256" key="4">
    <source>
        <dbReference type="SAM" id="MobiDB-lite"/>
    </source>
</evidence>
<feature type="repeat" description="ANK" evidence="3">
    <location>
        <begin position="362"/>
        <end position="394"/>
    </location>
</feature>